<dbReference type="Gene3D" id="3.40.630.30">
    <property type="match status" value="1"/>
</dbReference>
<dbReference type="InterPro" id="IPR000182">
    <property type="entry name" value="GNAT_dom"/>
</dbReference>
<dbReference type="SUPFAM" id="SSF55729">
    <property type="entry name" value="Acyl-CoA N-acyltransferases (Nat)"/>
    <property type="match status" value="1"/>
</dbReference>
<protein>
    <submittedName>
        <fullName evidence="2">Acetyltransferase, N-acetylglutamate synthase</fullName>
    </submittedName>
</protein>
<dbReference type="KEGG" id="kse:Ksed_02800"/>
<dbReference type="RefSeq" id="WP_012801778.1">
    <property type="nucleotide sequence ID" value="NC_013169.1"/>
</dbReference>
<name>C7NJN0_KYTSD</name>
<dbReference type="HOGENOM" id="CLU_086503_2_1_11"/>
<dbReference type="STRING" id="478801.Ksed_02800"/>
<dbReference type="eggNOG" id="COG0456">
    <property type="taxonomic scope" value="Bacteria"/>
</dbReference>
<organism evidence="2 3">
    <name type="scientific">Kytococcus sedentarius (strain ATCC 14392 / DSM 20547 / JCM 11482 / CCUG 33030 / NBRC 15357 / NCTC 11040 / CCM 314 / 541)</name>
    <name type="common">Micrococcus sedentarius</name>
    <dbReference type="NCBI Taxonomy" id="478801"/>
    <lineage>
        <taxon>Bacteria</taxon>
        <taxon>Bacillati</taxon>
        <taxon>Actinomycetota</taxon>
        <taxon>Actinomycetes</taxon>
        <taxon>Micrococcales</taxon>
        <taxon>Kytococcaceae</taxon>
        <taxon>Kytococcus</taxon>
    </lineage>
</organism>
<sequence>MITVTLSTDPALLDVDRIHHWLSTDTYWARGRSRETVESTIAHSLNLGAYDEDGQQVGYARLVTDHTTFAWLCDVYVDPAVRGQGISHQLVQGMLAECEPMGLNRIVLATHDAHGLYERYGWQVLPEPGQWMTRGRP</sequence>
<dbReference type="InterPro" id="IPR016181">
    <property type="entry name" value="Acyl_CoA_acyltransferase"/>
</dbReference>
<dbReference type="EMBL" id="CP001686">
    <property type="protein sequence ID" value="ACV05360.1"/>
    <property type="molecule type" value="Genomic_DNA"/>
</dbReference>
<evidence type="ECO:0000259" key="1">
    <source>
        <dbReference type="PROSITE" id="PS51186"/>
    </source>
</evidence>
<dbReference type="AlphaFoldDB" id="C7NJN0"/>
<dbReference type="InterPro" id="IPR053144">
    <property type="entry name" value="Acetyltransferase_Butenolide"/>
</dbReference>
<feature type="domain" description="N-acetyltransferase" evidence="1">
    <location>
        <begin position="4"/>
        <end position="137"/>
    </location>
</feature>
<reference evidence="2 3" key="1">
    <citation type="journal article" date="2009" name="Stand. Genomic Sci.">
        <title>Complete genome sequence of Kytococcus sedentarius type strain (541).</title>
        <authorList>
            <person name="Sims D."/>
            <person name="Brettin T."/>
            <person name="Detter J.C."/>
            <person name="Han C."/>
            <person name="Lapidus A."/>
            <person name="Copeland A."/>
            <person name="Glavina Del Rio T."/>
            <person name="Nolan M."/>
            <person name="Chen F."/>
            <person name="Lucas S."/>
            <person name="Tice H."/>
            <person name="Cheng J.F."/>
            <person name="Bruce D."/>
            <person name="Goodwin L."/>
            <person name="Pitluck S."/>
            <person name="Ovchinnikova G."/>
            <person name="Pati A."/>
            <person name="Ivanova N."/>
            <person name="Mavrommatis K."/>
            <person name="Chen A."/>
            <person name="Palaniappan K."/>
            <person name="D'haeseleer P."/>
            <person name="Chain P."/>
            <person name="Bristow J."/>
            <person name="Eisen J.A."/>
            <person name="Markowitz V."/>
            <person name="Hugenholtz P."/>
            <person name="Schneider S."/>
            <person name="Goker M."/>
            <person name="Pukall R."/>
            <person name="Kyrpides N.C."/>
            <person name="Klenk H.P."/>
        </authorList>
    </citation>
    <scope>NUCLEOTIDE SEQUENCE [LARGE SCALE GENOMIC DNA]</scope>
    <source>
        <strain evidence="3">ATCC 14392 / DSM 20547 / JCM 11482 / CCUG 33030 / NBRC 15357 / NCTC 11040 / CCM 314 / 541</strain>
    </source>
</reference>
<gene>
    <name evidence="2" type="ordered locus">Ksed_02800</name>
</gene>
<keyword evidence="3" id="KW-1185">Reference proteome</keyword>
<dbReference type="Pfam" id="PF00583">
    <property type="entry name" value="Acetyltransf_1"/>
    <property type="match status" value="1"/>
</dbReference>
<proteinExistence type="predicted"/>
<dbReference type="PANTHER" id="PTHR43233:SF1">
    <property type="entry name" value="FAMILY N-ACETYLTRANSFERASE, PUTATIVE (AFU_ORTHOLOGUE AFUA_6G03350)-RELATED"/>
    <property type="match status" value="1"/>
</dbReference>
<evidence type="ECO:0000313" key="3">
    <source>
        <dbReference type="Proteomes" id="UP000006666"/>
    </source>
</evidence>
<dbReference type="Proteomes" id="UP000006666">
    <property type="component" value="Chromosome"/>
</dbReference>
<dbReference type="GO" id="GO:0016747">
    <property type="term" value="F:acyltransferase activity, transferring groups other than amino-acyl groups"/>
    <property type="evidence" value="ECO:0007669"/>
    <property type="project" value="InterPro"/>
</dbReference>
<dbReference type="PROSITE" id="PS51186">
    <property type="entry name" value="GNAT"/>
    <property type="match status" value="1"/>
</dbReference>
<dbReference type="PANTHER" id="PTHR43233">
    <property type="entry name" value="FAMILY N-ACETYLTRANSFERASE, PUTATIVE (AFU_ORTHOLOGUE AFUA_6G03350)-RELATED"/>
    <property type="match status" value="1"/>
</dbReference>
<evidence type="ECO:0000313" key="2">
    <source>
        <dbReference type="EMBL" id="ACV05360.1"/>
    </source>
</evidence>
<accession>C7NJN0</accession>
<dbReference type="CDD" id="cd04301">
    <property type="entry name" value="NAT_SF"/>
    <property type="match status" value="1"/>
</dbReference>